<feature type="compositionally biased region" description="Basic and acidic residues" evidence="1">
    <location>
        <begin position="10"/>
        <end position="23"/>
    </location>
</feature>
<accession>A0A0J5FXJ7</accession>
<dbReference type="PATRIC" id="fig|880157.4.peg.483"/>
<reference evidence="2 3" key="1">
    <citation type="submission" date="2015-06" db="EMBL/GenBank/DDBJ databases">
        <title>Draft Whole-Genome Sequence of the Entomopathogenic Bacterium Xenorhabdus khoisanae.</title>
        <authorList>
            <person name="Naidoo S."/>
            <person name="Featherston J."/>
            <person name="Gray V.M."/>
        </authorList>
    </citation>
    <scope>NUCLEOTIDE SEQUENCE [LARGE SCALE GENOMIC DNA]</scope>
    <source>
        <strain evidence="2 3">MCB</strain>
    </source>
</reference>
<keyword evidence="3" id="KW-1185">Reference proteome</keyword>
<feature type="region of interest" description="Disordered" evidence="1">
    <location>
        <begin position="1"/>
        <end position="23"/>
    </location>
</feature>
<evidence type="ECO:0000313" key="3">
    <source>
        <dbReference type="Proteomes" id="UP000036277"/>
    </source>
</evidence>
<dbReference type="Proteomes" id="UP000036277">
    <property type="component" value="Unassembled WGS sequence"/>
</dbReference>
<evidence type="ECO:0000313" key="2">
    <source>
        <dbReference type="EMBL" id="KMJ46677.1"/>
    </source>
</evidence>
<dbReference type="RefSeq" id="WP_047961759.1">
    <property type="nucleotide sequence ID" value="NZ_CAWMBG010000013.1"/>
</dbReference>
<proteinExistence type="predicted"/>
<gene>
    <name evidence="2" type="ORF">AB204_02320</name>
</gene>
<evidence type="ECO:0000256" key="1">
    <source>
        <dbReference type="SAM" id="MobiDB-lite"/>
    </source>
</evidence>
<protein>
    <submittedName>
        <fullName evidence="2">Uncharacterized protein</fullName>
    </submittedName>
</protein>
<dbReference type="AlphaFoldDB" id="A0A0J5FXJ7"/>
<sequence length="141" mass="16283">MANRIPLDPELPHHFYDTPSDKRSKHELDCWWDHPYGITQEDGSIAIYCLNGGDLSSPSRLGVTKDYDSACLLAQERQAKFLEKREKPVISEEPDGFLMIREEQRPDHEITVISEGKTPTEALDRMWENLKNADWTQSIIK</sequence>
<dbReference type="EMBL" id="LFCV01000013">
    <property type="protein sequence ID" value="KMJ46677.1"/>
    <property type="molecule type" value="Genomic_DNA"/>
</dbReference>
<organism evidence="2 3">
    <name type="scientific">Xenorhabdus khoisanae</name>
    <dbReference type="NCBI Taxonomy" id="880157"/>
    <lineage>
        <taxon>Bacteria</taxon>
        <taxon>Pseudomonadati</taxon>
        <taxon>Pseudomonadota</taxon>
        <taxon>Gammaproteobacteria</taxon>
        <taxon>Enterobacterales</taxon>
        <taxon>Morganellaceae</taxon>
        <taxon>Xenorhabdus</taxon>
    </lineage>
</organism>
<name>A0A0J5FXJ7_9GAMM</name>
<comment type="caution">
    <text evidence="2">The sequence shown here is derived from an EMBL/GenBank/DDBJ whole genome shotgun (WGS) entry which is preliminary data.</text>
</comment>